<keyword evidence="1" id="KW-0812">Transmembrane</keyword>
<protein>
    <submittedName>
        <fullName evidence="2">Uncharacterized protein</fullName>
    </submittedName>
</protein>
<keyword evidence="1" id="KW-0472">Membrane</keyword>
<proteinExistence type="predicted"/>
<reference evidence="2" key="2">
    <citation type="journal article" date="2015" name="Data Brief">
        <title>Shoot transcriptome of the giant reed, Arundo donax.</title>
        <authorList>
            <person name="Barrero R.A."/>
            <person name="Guerrero F.D."/>
            <person name="Moolhuijzen P."/>
            <person name="Goolsby J.A."/>
            <person name="Tidwell J."/>
            <person name="Bellgard S.E."/>
            <person name="Bellgard M.I."/>
        </authorList>
    </citation>
    <scope>NUCLEOTIDE SEQUENCE</scope>
    <source>
        <tissue evidence="2">Shoot tissue taken approximately 20 cm above the soil surface</tissue>
    </source>
</reference>
<name>A0A0A9CBR2_ARUDO</name>
<keyword evidence="1" id="KW-1133">Transmembrane helix</keyword>
<dbReference type="EMBL" id="GBRH01224161">
    <property type="protein sequence ID" value="JAD73734.1"/>
    <property type="molecule type" value="Transcribed_RNA"/>
</dbReference>
<accession>A0A0A9CBR2</accession>
<sequence>MQVLQSVITMRINRSSTFSYAQNHDASFFMCRTKYKLDTVLIVVPTSVSMLHSLTITIFRV</sequence>
<evidence type="ECO:0000313" key="2">
    <source>
        <dbReference type="EMBL" id="JAD73734.1"/>
    </source>
</evidence>
<organism evidence="2">
    <name type="scientific">Arundo donax</name>
    <name type="common">Giant reed</name>
    <name type="synonym">Donax arundinaceus</name>
    <dbReference type="NCBI Taxonomy" id="35708"/>
    <lineage>
        <taxon>Eukaryota</taxon>
        <taxon>Viridiplantae</taxon>
        <taxon>Streptophyta</taxon>
        <taxon>Embryophyta</taxon>
        <taxon>Tracheophyta</taxon>
        <taxon>Spermatophyta</taxon>
        <taxon>Magnoliopsida</taxon>
        <taxon>Liliopsida</taxon>
        <taxon>Poales</taxon>
        <taxon>Poaceae</taxon>
        <taxon>PACMAD clade</taxon>
        <taxon>Arundinoideae</taxon>
        <taxon>Arundineae</taxon>
        <taxon>Arundo</taxon>
    </lineage>
</organism>
<evidence type="ECO:0000256" key="1">
    <source>
        <dbReference type="SAM" id="Phobius"/>
    </source>
</evidence>
<feature type="transmembrane region" description="Helical" evidence="1">
    <location>
        <begin position="40"/>
        <end position="59"/>
    </location>
</feature>
<dbReference type="AlphaFoldDB" id="A0A0A9CBR2"/>
<reference evidence="2" key="1">
    <citation type="submission" date="2014-09" db="EMBL/GenBank/DDBJ databases">
        <authorList>
            <person name="Magalhaes I.L.F."/>
            <person name="Oliveira U."/>
            <person name="Santos F.R."/>
            <person name="Vidigal T.H.D.A."/>
            <person name="Brescovit A.D."/>
            <person name="Santos A.J."/>
        </authorList>
    </citation>
    <scope>NUCLEOTIDE SEQUENCE</scope>
    <source>
        <tissue evidence="2">Shoot tissue taken approximately 20 cm above the soil surface</tissue>
    </source>
</reference>